<protein>
    <recommendedName>
        <fullName evidence="3">DUF465 domain-containing protein</fullName>
    </recommendedName>
</protein>
<dbReference type="InterPro" id="IPR007420">
    <property type="entry name" value="DUF465"/>
</dbReference>
<dbReference type="Proteomes" id="UP000271227">
    <property type="component" value="Unassembled WGS sequence"/>
</dbReference>
<accession>A0A3M0CH76</accession>
<dbReference type="Pfam" id="PF04325">
    <property type="entry name" value="DUF465"/>
    <property type="match status" value="1"/>
</dbReference>
<dbReference type="AlphaFoldDB" id="A0A3M0CH76"/>
<comment type="caution">
    <text evidence="1">The sequence shown here is derived from an EMBL/GenBank/DDBJ whole genome shotgun (WGS) entry which is preliminary data.</text>
</comment>
<name>A0A3M0CH76_9PROT</name>
<evidence type="ECO:0008006" key="3">
    <source>
        <dbReference type="Google" id="ProtNLM"/>
    </source>
</evidence>
<dbReference type="Gene3D" id="6.10.280.50">
    <property type="match status" value="1"/>
</dbReference>
<evidence type="ECO:0000313" key="1">
    <source>
        <dbReference type="EMBL" id="RMB07870.1"/>
    </source>
</evidence>
<dbReference type="InParanoid" id="A0A3M0CH76"/>
<evidence type="ECO:0000313" key="2">
    <source>
        <dbReference type="Proteomes" id="UP000271227"/>
    </source>
</evidence>
<proteinExistence type="predicted"/>
<sequence length="72" mass="8184">MFEGVVGMDETAIRGRLSAVMQEHRDLDDAITALERAGTFNQLQVQRMKKRKLLLKDQINTLQTMLVPDIIA</sequence>
<dbReference type="EMBL" id="REFR01000011">
    <property type="protein sequence ID" value="RMB07870.1"/>
    <property type="molecule type" value="Genomic_DNA"/>
</dbReference>
<dbReference type="InterPro" id="IPR038444">
    <property type="entry name" value="DUF465_sf"/>
</dbReference>
<keyword evidence="2" id="KW-1185">Reference proteome</keyword>
<reference evidence="1 2" key="1">
    <citation type="submission" date="2018-10" db="EMBL/GenBank/DDBJ databases">
        <title>Genomic Encyclopedia of Archaeal and Bacterial Type Strains, Phase II (KMG-II): from individual species to whole genera.</title>
        <authorList>
            <person name="Goeker M."/>
        </authorList>
    </citation>
    <scope>NUCLEOTIDE SEQUENCE [LARGE SCALE GENOMIC DNA]</scope>
    <source>
        <strain evidence="1 2">DSM 25217</strain>
    </source>
</reference>
<organism evidence="1 2">
    <name type="scientific">Eilatimonas milleporae</name>
    <dbReference type="NCBI Taxonomy" id="911205"/>
    <lineage>
        <taxon>Bacteria</taxon>
        <taxon>Pseudomonadati</taxon>
        <taxon>Pseudomonadota</taxon>
        <taxon>Alphaproteobacteria</taxon>
        <taxon>Kordiimonadales</taxon>
        <taxon>Kordiimonadaceae</taxon>
        <taxon>Eilatimonas</taxon>
    </lineage>
</organism>
<gene>
    <name evidence="1" type="ORF">BXY39_1963</name>
</gene>